<comment type="caution">
    <text evidence="4">The sequence shown here is derived from an EMBL/GenBank/DDBJ whole genome shotgun (WGS) entry which is preliminary data.</text>
</comment>
<dbReference type="Proteomes" id="UP001201262">
    <property type="component" value="Unassembled WGS sequence"/>
</dbReference>
<accession>A0AAD4KT00</accession>
<dbReference type="InterPro" id="IPR017439">
    <property type="entry name" value="Amidohydrolase"/>
</dbReference>
<protein>
    <recommendedName>
        <fullName evidence="2">Peptidase M20 domain-containing protein 2</fullName>
    </recommendedName>
</protein>
<dbReference type="SUPFAM" id="SSF55031">
    <property type="entry name" value="Bacterial exopeptidase dimerisation domain"/>
    <property type="match status" value="1"/>
</dbReference>
<keyword evidence="5" id="KW-1185">Reference proteome</keyword>
<dbReference type="GeneID" id="70241742"/>
<gene>
    <name evidence="4" type="ORF">BGW36DRAFT_298678</name>
</gene>
<evidence type="ECO:0000256" key="1">
    <source>
        <dbReference type="ARBA" id="ARBA00006247"/>
    </source>
</evidence>
<sequence>MTDFVSKQLIRAIQASLQNHGNQLQEINQKIWSNPELAYNEFSAHDNICALFDSLSKQTLSPNYGVRRKTYGLDTSFEIEYKHGNGGRVIVFNAEYDALPGVGHACGHNLIATSSIAAFIATVEAMQKSFSDLPGYTVRLLGTPAEEGGGGKLKLIDAGAYNAVDACLMVHPVTLGHNDASVQGLQTAGPEGFLANNKVRVKFSGTTAHAAGTPWEGVNALDAVVSSYVNVSMLRQQILPTQRVHGIISNGGHRPNVIPNEAVLEYYIRSPDTKTLKPLTDRVINCFEGAAKATGCKVDYEWINNYMELKNNQPICETYAATLNAIGQECALDDRGVKGSLDGASTDMGNVMHVVPGLHALFPIPTEGGAGNHTHGFTSGAGSTEGHKRSLVCATGMAAVACRILADSEFAKSVRVDFEKAR</sequence>
<dbReference type="Gene3D" id="3.40.630.10">
    <property type="entry name" value="Zn peptidases"/>
    <property type="match status" value="1"/>
</dbReference>
<dbReference type="EMBL" id="JAJTJA010000008">
    <property type="protein sequence ID" value="KAH8695285.1"/>
    <property type="molecule type" value="Genomic_DNA"/>
</dbReference>
<feature type="domain" description="Peptidase M20 dimerisation" evidence="3">
    <location>
        <begin position="199"/>
        <end position="291"/>
    </location>
</feature>
<reference evidence="4" key="1">
    <citation type="submission" date="2021-12" db="EMBL/GenBank/DDBJ databases">
        <title>Convergent genome expansion in fungi linked to evolution of root-endophyte symbiosis.</title>
        <authorList>
            <consortium name="DOE Joint Genome Institute"/>
            <person name="Ke Y.-H."/>
            <person name="Bonito G."/>
            <person name="Liao H.-L."/>
            <person name="Looney B."/>
            <person name="Rojas-Flechas A."/>
            <person name="Nash J."/>
            <person name="Hameed K."/>
            <person name="Schadt C."/>
            <person name="Martin F."/>
            <person name="Crous P.W."/>
            <person name="Miettinen O."/>
            <person name="Magnuson J.K."/>
            <person name="Labbe J."/>
            <person name="Jacobson D."/>
            <person name="Doktycz M.J."/>
            <person name="Veneault-Fourrey C."/>
            <person name="Kuo A."/>
            <person name="Mondo S."/>
            <person name="Calhoun S."/>
            <person name="Riley R."/>
            <person name="Ohm R."/>
            <person name="LaButti K."/>
            <person name="Andreopoulos B."/>
            <person name="Pangilinan J."/>
            <person name="Nolan M."/>
            <person name="Tritt A."/>
            <person name="Clum A."/>
            <person name="Lipzen A."/>
            <person name="Daum C."/>
            <person name="Barry K."/>
            <person name="Grigoriev I.V."/>
            <person name="Vilgalys R."/>
        </authorList>
    </citation>
    <scope>NUCLEOTIDE SEQUENCE</scope>
    <source>
        <strain evidence="4">PMI_201</strain>
    </source>
</reference>
<dbReference type="InterPro" id="IPR036264">
    <property type="entry name" value="Bact_exopeptidase_dim_dom"/>
</dbReference>
<dbReference type="PANTHER" id="PTHR30575">
    <property type="entry name" value="PEPTIDASE M20"/>
    <property type="match status" value="1"/>
</dbReference>
<dbReference type="AlphaFoldDB" id="A0AAD4KT00"/>
<dbReference type="InterPro" id="IPR017144">
    <property type="entry name" value="Xaa-Arg_dipeptidase"/>
</dbReference>
<evidence type="ECO:0000256" key="2">
    <source>
        <dbReference type="PIRNR" id="PIRNR037226"/>
    </source>
</evidence>
<dbReference type="SUPFAM" id="SSF53187">
    <property type="entry name" value="Zn-dependent exopeptidases"/>
    <property type="match status" value="1"/>
</dbReference>
<evidence type="ECO:0000313" key="5">
    <source>
        <dbReference type="Proteomes" id="UP001201262"/>
    </source>
</evidence>
<dbReference type="InterPro" id="IPR011650">
    <property type="entry name" value="Peptidase_M20_dimer"/>
</dbReference>
<dbReference type="RefSeq" id="XP_046070427.1">
    <property type="nucleotide sequence ID" value="XM_046211455.1"/>
</dbReference>
<dbReference type="GO" id="GO:0016805">
    <property type="term" value="F:dipeptidase activity"/>
    <property type="evidence" value="ECO:0007669"/>
    <property type="project" value="InterPro"/>
</dbReference>
<name>A0AAD4KT00_9EURO</name>
<dbReference type="Pfam" id="PF07687">
    <property type="entry name" value="M20_dimer"/>
    <property type="match status" value="1"/>
</dbReference>
<dbReference type="Gene3D" id="3.30.70.360">
    <property type="match status" value="1"/>
</dbReference>
<comment type="similarity">
    <text evidence="1 2">Belongs to the peptidase M20A family.</text>
</comment>
<dbReference type="NCBIfam" id="TIGR01891">
    <property type="entry name" value="amidohydrolases"/>
    <property type="match status" value="1"/>
</dbReference>
<dbReference type="InterPro" id="IPR052030">
    <property type="entry name" value="Peptidase_M20/M20A_hydrolases"/>
</dbReference>
<dbReference type="PANTHER" id="PTHR30575:SF0">
    <property type="entry name" value="XAA-ARG DIPEPTIDASE"/>
    <property type="match status" value="1"/>
</dbReference>
<organism evidence="4 5">
    <name type="scientific">Talaromyces proteolyticus</name>
    <dbReference type="NCBI Taxonomy" id="1131652"/>
    <lineage>
        <taxon>Eukaryota</taxon>
        <taxon>Fungi</taxon>
        <taxon>Dikarya</taxon>
        <taxon>Ascomycota</taxon>
        <taxon>Pezizomycotina</taxon>
        <taxon>Eurotiomycetes</taxon>
        <taxon>Eurotiomycetidae</taxon>
        <taxon>Eurotiales</taxon>
        <taxon>Trichocomaceae</taxon>
        <taxon>Talaromyces</taxon>
        <taxon>Talaromyces sect. Bacilispori</taxon>
    </lineage>
</organism>
<evidence type="ECO:0000259" key="3">
    <source>
        <dbReference type="Pfam" id="PF07687"/>
    </source>
</evidence>
<dbReference type="FunFam" id="3.30.70.360:FF:000004">
    <property type="entry name" value="Peptidase M20 domain-containing protein 2"/>
    <property type="match status" value="1"/>
</dbReference>
<dbReference type="InterPro" id="IPR002933">
    <property type="entry name" value="Peptidase_M20"/>
</dbReference>
<evidence type="ECO:0000313" key="4">
    <source>
        <dbReference type="EMBL" id="KAH8695285.1"/>
    </source>
</evidence>
<dbReference type="CDD" id="cd03887">
    <property type="entry name" value="M20_Acy1L2"/>
    <property type="match status" value="1"/>
</dbReference>
<dbReference type="PIRSF" id="PIRSF037226">
    <property type="entry name" value="Amidohydrolase_ACY1L2_prd"/>
    <property type="match status" value="1"/>
</dbReference>
<proteinExistence type="inferred from homology"/>
<dbReference type="Pfam" id="PF01546">
    <property type="entry name" value="Peptidase_M20"/>
    <property type="match status" value="1"/>
</dbReference>